<dbReference type="EC" id="2.7.13.3" evidence="2"/>
<dbReference type="CDD" id="cd00082">
    <property type="entry name" value="HisKA"/>
    <property type="match status" value="1"/>
</dbReference>
<evidence type="ECO:0000256" key="3">
    <source>
        <dbReference type="ARBA" id="ARBA00022553"/>
    </source>
</evidence>
<dbReference type="InterPro" id="IPR004358">
    <property type="entry name" value="Sig_transdc_His_kin-like_C"/>
</dbReference>
<dbReference type="GO" id="GO:0000155">
    <property type="term" value="F:phosphorelay sensor kinase activity"/>
    <property type="evidence" value="ECO:0007669"/>
    <property type="project" value="InterPro"/>
</dbReference>
<reference evidence="7 8" key="1">
    <citation type="submission" date="2019-03" db="EMBL/GenBank/DDBJ databases">
        <title>Genomic Encyclopedia of Type Strains, Phase IV (KMG-IV): sequencing the most valuable type-strain genomes for metagenomic binning, comparative biology and taxonomic classification.</title>
        <authorList>
            <person name="Goeker M."/>
        </authorList>
    </citation>
    <scope>NUCLEOTIDE SEQUENCE [LARGE SCALE GENOMIC DNA]</scope>
    <source>
        <strain evidence="7 8">DSM 15969</strain>
    </source>
</reference>
<keyword evidence="4" id="KW-0808">Transferase</keyword>
<dbReference type="InterPro" id="IPR003594">
    <property type="entry name" value="HATPase_dom"/>
</dbReference>
<keyword evidence="4" id="KW-0418">Kinase</keyword>
<dbReference type="SUPFAM" id="SSF55874">
    <property type="entry name" value="ATPase domain of HSP90 chaperone/DNA topoisomerase II/histidine kinase"/>
    <property type="match status" value="1"/>
</dbReference>
<evidence type="ECO:0000256" key="2">
    <source>
        <dbReference type="ARBA" id="ARBA00012438"/>
    </source>
</evidence>
<feature type="domain" description="Histidine kinase" evidence="6">
    <location>
        <begin position="78"/>
        <end position="282"/>
    </location>
</feature>
<dbReference type="Gene3D" id="1.10.287.130">
    <property type="match status" value="1"/>
</dbReference>
<dbReference type="EMBL" id="SLUI01000015">
    <property type="protein sequence ID" value="TCL34477.1"/>
    <property type="molecule type" value="Genomic_DNA"/>
</dbReference>
<dbReference type="Proteomes" id="UP000295063">
    <property type="component" value="Unassembled WGS sequence"/>
</dbReference>
<evidence type="ECO:0000256" key="4">
    <source>
        <dbReference type="ARBA" id="ARBA00022777"/>
    </source>
</evidence>
<dbReference type="InterPro" id="IPR036097">
    <property type="entry name" value="HisK_dim/P_sf"/>
</dbReference>
<dbReference type="PRINTS" id="PR00344">
    <property type="entry name" value="BCTRLSENSOR"/>
</dbReference>
<dbReference type="InterPro" id="IPR036890">
    <property type="entry name" value="HATPase_C_sf"/>
</dbReference>
<keyword evidence="8" id="KW-1185">Reference proteome</keyword>
<dbReference type="InterPro" id="IPR005467">
    <property type="entry name" value="His_kinase_dom"/>
</dbReference>
<dbReference type="PANTHER" id="PTHR43547">
    <property type="entry name" value="TWO-COMPONENT HISTIDINE KINASE"/>
    <property type="match status" value="1"/>
</dbReference>
<dbReference type="Pfam" id="PF00512">
    <property type="entry name" value="HisKA"/>
    <property type="match status" value="1"/>
</dbReference>
<accession>A0A4R1Q0W1</accession>
<dbReference type="InterPro" id="IPR003661">
    <property type="entry name" value="HisK_dim/P_dom"/>
</dbReference>
<evidence type="ECO:0000259" key="6">
    <source>
        <dbReference type="PROSITE" id="PS50109"/>
    </source>
</evidence>
<protein>
    <recommendedName>
        <fullName evidence="2">histidine kinase</fullName>
        <ecNumber evidence="2">2.7.13.3</ecNumber>
    </recommendedName>
</protein>
<comment type="catalytic activity">
    <reaction evidence="1">
        <text>ATP + protein L-histidine = ADP + protein N-phospho-L-histidine.</text>
        <dbReference type="EC" id="2.7.13.3"/>
    </reaction>
</comment>
<sequence>MLPARTSFPKPQGAIRLVSPIWKAPKRYKFSKILAIKRGKFSFISASFFNSTVDLKHRSKDNSAYRNHMEALGRFASVVSHEIRNPLTVATGYLQLMKKGMSPANTVYYNEVNESLKQINQVITRLLALDRKRAIIKQPDCINRIITGLWEQFSAQSSERGILLYFMLDDAIPVTNVAPEELSQALGDLLQNAMDATEQGGILGITTHYQNHSILIRISDSGAGITDGEREHIFTPFYTTKKAGNGLGLPICLNIVEGHDGTMYVQSRKDVGTTITLVLPLM</sequence>
<evidence type="ECO:0000313" key="8">
    <source>
        <dbReference type="Proteomes" id="UP000295063"/>
    </source>
</evidence>
<name>A0A4R1Q0W1_9FIRM</name>
<dbReference type="SMART" id="SM00387">
    <property type="entry name" value="HATPase_c"/>
    <property type="match status" value="1"/>
</dbReference>
<dbReference type="AlphaFoldDB" id="A0A4R1Q0W1"/>
<dbReference type="PANTHER" id="PTHR43547:SF2">
    <property type="entry name" value="HYBRID SIGNAL TRANSDUCTION HISTIDINE KINASE C"/>
    <property type="match status" value="1"/>
</dbReference>
<gene>
    <name evidence="7" type="ORF">EV210_11563</name>
</gene>
<dbReference type="SMART" id="SM00388">
    <property type="entry name" value="HisKA"/>
    <property type="match status" value="1"/>
</dbReference>
<proteinExistence type="predicted"/>
<dbReference type="Gene3D" id="3.30.565.10">
    <property type="entry name" value="Histidine kinase-like ATPase, C-terminal domain"/>
    <property type="match status" value="1"/>
</dbReference>
<dbReference type="Pfam" id="PF02518">
    <property type="entry name" value="HATPase_c"/>
    <property type="match status" value="1"/>
</dbReference>
<comment type="caution">
    <text evidence="7">The sequence shown here is derived from an EMBL/GenBank/DDBJ whole genome shotgun (WGS) entry which is preliminary data.</text>
</comment>
<dbReference type="SUPFAM" id="SSF47384">
    <property type="entry name" value="Homodimeric domain of signal transducing histidine kinase"/>
    <property type="match status" value="1"/>
</dbReference>
<evidence type="ECO:0000256" key="5">
    <source>
        <dbReference type="ARBA" id="ARBA00023012"/>
    </source>
</evidence>
<keyword evidence="3" id="KW-0597">Phosphoprotein</keyword>
<dbReference type="CDD" id="cd00075">
    <property type="entry name" value="HATPase"/>
    <property type="match status" value="1"/>
</dbReference>
<organism evidence="7 8">
    <name type="scientific">Anaerospora hongkongensis</name>
    <dbReference type="NCBI Taxonomy" id="244830"/>
    <lineage>
        <taxon>Bacteria</taxon>
        <taxon>Bacillati</taxon>
        <taxon>Bacillota</taxon>
        <taxon>Negativicutes</taxon>
        <taxon>Selenomonadales</taxon>
        <taxon>Sporomusaceae</taxon>
        <taxon>Anaerospora</taxon>
    </lineage>
</organism>
<evidence type="ECO:0000256" key="1">
    <source>
        <dbReference type="ARBA" id="ARBA00000085"/>
    </source>
</evidence>
<dbReference type="PROSITE" id="PS50109">
    <property type="entry name" value="HIS_KIN"/>
    <property type="match status" value="1"/>
</dbReference>
<keyword evidence="5" id="KW-0902">Two-component regulatory system</keyword>
<evidence type="ECO:0000313" key="7">
    <source>
        <dbReference type="EMBL" id="TCL34477.1"/>
    </source>
</evidence>